<keyword evidence="2" id="KW-1185">Reference proteome</keyword>
<dbReference type="Gene3D" id="1.25.40.10">
    <property type="entry name" value="Tetratricopeptide repeat domain"/>
    <property type="match status" value="2"/>
</dbReference>
<dbReference type="EMBL" id="JABBWG010000051">
    <property type="protein sequence ID" value="KAG1805681.1"/>
    <property type="molecule type" value="Genomic_DNA"/>
</dbReference>
<evidence type="ECO:0008006" key="3">
    <source>
        <dbReference type="Google" id="ProtNLM"/>
    </source>
</evidence>
<evidence type="ECO:0000313" key="1">
    <source>
        <dbReference type="EMBL" id="KAG1805681.1"/>
    </source>
</evidence>
<dbReference type="InterPro" id="IPR011990">
    <property type="entry name" value="TPR-like_helical_dom_sf"/>
</dbReference>
<accession>A0A9P7J6W7</accession>
<reference evidence="1" key="1">
    <citation type="journal article" date="2020" name="New Phytol.">
        <title>Comparative genomics reveals dynamic genome evolution in host specialist ectomycorrhizal fungi.</title>
        <authorList>
            <person name="Lofgren L.A."/>
            <person name="Nguyen N.H."/>
            <person name="Vilgalys R."/>
            <person name="Ruytinx J."/>
            <person name="Liao H.L."/>
            <person name="Branco S."/>
            <person name="Kuo A."/>
            <person name="LaButti K."/>
            <person name="Lipzen A."/>
            <person name="Andreopoulos W."/>
            <person name="Pangilinan J."/>
            <person name="Riley R."/>
            <person name="Hundley H."/>
            <person name="Na H."/>
            <person name="Barry K."/>
            <person name="Grigoriev I.V."/>
            <person name="Stajich J.E."/>
            <person name="Kennedy P.G."/>
        </authorList>
    </citation>
    <scope>NUCLEOTIDE SEQUENCE</scope>
    <source>
        <strain evidence="1">MN1</strain>
    </source>
</reference>
<dbReference type="GeneID" id="64633015"/>
<name>A0A9P7J6W7_9AGAM</name>
<evidence type="ECO:0000313" key="2">
    <source>
        <dbReference type="Proteomes" id="UP000807769"/>
    </source>
</evidence>
<gene>
    <name evidence="1" type="ORF">BJ212DRAFT_1468849</name>
</gene>
<dbReference type="AlphaFoldDB" id="A0A9P7J6W7"/>
<sequence>MLRVVRRLFRPTITRSSLEERHIIKLEIIGGKNLQVPSQRIPAGVYISINIDSKRQWRSSVQALSSEESVVWGDTVTLSSKASRAFSVEIRASYEADRMLGSGEVLGKLQMWWDELLDHGDEPFVLSFPPVRGVHPSLILKVAVVHACDNHNGALSDCLVDCEIARDTDAGHARYAKYVTRKTVAHLNYAVEHFQLVLDQCPVSHPDHAMALTNLAWARLQGYIDNHLQDIAATISLFRDALALRPQRHPDYPISLYNLTSALTWRHRKKGTAADICEAAQLYHELLPLCPEGTYLRSIAAGPNDVDYVISECNDLPIDASDEGIHLRRVVLELGPLGHPLRCSAFNNLAQAVKARFNQRGSIDDLDTSIQLGREVVSLCPEGHAGRASYLNDLVSSLESRFGHQGKPNDLDDIISLHEKLLHLCPVGHTSRGVSLDNLGNALITRFYKRGDIDDITRAVSLRREALTLHPPGHPSHGTTLKNLTTALKIRYANLPVGEDLDEVMNRYRESLLLRQHDCTLYNIR</sequence>
<protein>
    <recommendedName>
        <fullName evidence="3">C2 domain-containing protein</fullName>
    </recommendedName>
</protein>
<dbReference type="RefSeq" id="XP_041187379.1">
    <property type="nucleotide sequence ID" value="XM_041338999.1"/>
</dbReference>
<comment type="caution">
    <text evidence="1">The sequence shown here is derived from an EMBL/GenBank/DDBJ whole genome shotgun (WGS) entry which is preliminary data.</text>
</comment>
<proteinExistence type="predicted"/>
<dbReference type="OrthoDB" id="2682548at2759"/>
<organism evidence="1 2">
    <name type="scientific">Suillus subaureus</name>
    <dbReference type="NCBI Taxonomy" id="48587"/>
    <lineage>
        <taxon>Eukaryota</taxon>
        <taxon>Fungi</taxon>
        <taxon>Dikarya</taxon>
        <taxon>Basidiomycota</taxon>
        <taxon>Agaricomycotina</taxon>
        <taxon>Agaricomycetes</taxon>
        <taxon>Agaricomycetidae</taxon>
        <taxon>Boletales</taxon>
        <taxon>Suillineae</taxon>
        <taxon>Suillaceae</taxon>
        <taxon>Suillus</taxon>
    </lineage>
</organism>
<dbReference type="Proteomes" id="UP000807769">
    <property type="component" value="Unassembled WGS sequence"/>
</dbReference>